<protein>
    <submittedName>
        <fullName evidence="2">Uncharacterized protein</fullName>
    </submittedName>
</protein>
<dbReference type="AlphaFoldDB" id="A0AA35IZY6"/>
<dbReference type="Proteomes" id="UP001161438">
    <property type="component" value="Chromosome 6"/>
</dbReference>
<dbReference type="GeneID" id="80918042"/>
<feature type="region of interest" description="Disordered" evidence="1">
    <location>
        <begin position="280"/>
        <end position="411"/>
    </location>
</feature>
<keyword evidence="3" id="KW-1185">Reference proteome</keyword>
<accession>A0AA35IZY6</accession>
<evidence type="ECO:0000313" key="3">
    <source>
        <dbReference type="Proteomes" id="UP001161438"/>
    </source>
</evidence>
<dbReference type="EMBL" id="OX365762">
    <property type="protein sequence ID" value="CAI4038831.1"/>
    <property type="molecule type" value="Genomic_DNA"/>
</dbReference>
<feature type="compositionally biased region" description="Basic and acidic residues" evidence="1">
    <location>
        <begin position="280"/>
        <end position="312"/>
    </location>
</feature>
<name>A0AA35IZY6_SACMI</name>
<evidence type="ECO:0000313" key="2">
    <source>
        <dbReference type="EMBL" id="CAI4038831.1"/>
    </source>
</evidence>
<organism evidence="2 3">
    <name type="scientific">Saccharomyces mikatae IFO 1815</name>
    <dbReference type="NCBI Taxonomy" id="226126"/>
    <lineage>
        <taxon>Eukaryota</taxon>
        <taxon>Fungi</taxon>
        <taxon>Dikarya</taxon>
        <taxon>Ascomycota</taxon>
        <taxon>Saccharomycotina</taxon>
        <taxon>Saccharomycetes</taxon>
        <taxon>Saccharomycetales</taxon>
        <taxon>Saccharomycetaceae</taxon>
        <taxon>Saccharomyces</taxon>
    </lineage>
</organism>
<evidence type="ECO:0000256" key="1">
    <source>
        <dbReference type="SAM" id="MobiDB-lite"/>
    </source>
</evidence>
<gene>
    <name evidence="2" type="primary">SMKI06G1800</name>
    <name evidence="2" type="ORF">SMKI_06G1800</name>
</gene>
<reference evidence="2" key="1">
    <citation type="submission" date="2022-10" db="EMBL/GenBank/DDBJ databases">
        <authorList>
            <person name="Byrne P K."/>
        </authorList>
    </citation>
    <scope>NUCLEOTIDE SEQUENCE</scope>
    <source>
        <strain evidence="2">IFO1815</strain>
    </source>
</reference>
<feature type="region of interest" description="Disordered" evidence="1">
    <location>
        <begin position="232"/>
        <end position="263"/>
    </location>
</feature>
<dbReference type="RefSeq" id="XP_056081946.1">
    <property type="nucleotide sequence ID" value="XM_056222234.1"/>
</dbReference>
<sequence>MFSVFNSPCIFEQMPSFSQPTSAHYFDRSSPMSYSPGFKRRKAVKAKSAPYKRNDRNDSQTLKYELEETPTGCTLSLYKHISSDLISKYVNEKLDELRESHYRPTYHVVQDYFGNQYYVEDEADDNTLLRSALEDLDFKTLGKKIARDLFQDYEIELNHRGDELNILSKKDNILKDFYLDQVFEDVFVISCGVNNLDDDFKEKYALLKIGLVKHEKEDVAFKASQPKVSVTEFAKEQPQVDNNNTSESSSEEEMVETKESLTKEDQIKKWIEEERLMQEETRKSMEKKLAKETEERQKKERQSKLKARKESLMQKQKSKKLEAKKMQNSSPLTTLKIEASNQENTAKADFTESDDESINSESDTNSYFSLSNNTLKKHASPILEDVEDEEVDRYNESLSRSPRGNSIIEDM</sequence>
<proteinExistence type="predicted"/>
<feature type="compositionally biased region" description="Polar residues" evidence="1">
    <location>
        <begin position="328"/>
        <end position="345"/>
    </location>
</feature>